<sequence length="165" mass="16970">MIWIAKNWKWLAALVAVAGLIALGVEMRGIADRPALASAKADASAARGVTEAVQAARVIEHKVAASDAEASAQYQKGLEDGKTELQGAVDRLNAALRLRDAKLTAARAGNLSAAATGSSRRDASAPTDFLAAHGSDALRLAAEADDVTKQLTACQAIVASDRAVP</sequence>
<organism evidence="1 2">
    <name type="scientific">Paludibacterium denitrificans</name>
    <dbReference type="NCBI Taxonomy" id="2675226"/>
    <lineage>
        <taxon>Bacteria</taxon>
        <taxon>Pseudomonadati</taxon>
        <taxon>Pseudomonadota</taxon>
        <taxon>Betaproteobacteria</taxon>
        <taxon>Neisseriales</taxon>
        <taxon>Chromobacteriaceae</taxon>
        <taxon>Paludibacterium</taxon>
    </lineage>
</organism>
<dbReference type="EMBL" id="WLYX01000001">
    <property type="protein sequence ID" value="MTD34047.1"/>
    <property type="molecule type" value="Genomic_DNA"/>
</dbReference>
<reference evidence="1 2" key="1">
    <citation type="submission" date="2019-11" db="EMBL/GenBank/DDBJ databases">
        <title>Draft genome sequence of Paludibacterium sp. dN18-1.</title>
        <authorList>
            <person name="Im W.-T."/>
        </authorList>
    </citation>
    <scope>NUCLEOTIDE SEQUENCE [LARGE SCALE GENOMIC DNA]</scope>
    <source>
        <strain evidence="2">dN 18-1</strain>
    </source>
</reference>
<dbReference type="RefSeq" id="WP_230371235.1">
    <property type="nucleotide sequence ID" value="NZ_WLYX01000001.1"/>
</dbReference>
<proteinExistence type="predicted"/>
<name>A0A844GGN4_9NEIS</name>
<comment type="caution">
    <text evidence="1">The sequence shown here is derived from an EMBL/GenBank/DDBJ whole genome shotgun (WGS) entry which is preliminary data.</text>
</comment>
<keyword evidence="2" id="KW-1185">Reference proteome</keyword>
<accession>A0A844GGN4</accession>
<evidence type="ECO:0000313" key="1">
    <source>
        <dbReference type="EMBL" id="MTD34047.1"/>
    </source>
</evidence>
<evidence type="ECO:0000313" key="2">
    <source>
        <dbReference type="Proteomes" id="UP000446658"/>
    </source>
</evidence>
<protein>
    <submittedName>
        <fullName evidence="1">Uncharacterized protein</fullName>
    </submittedName>
</protein>
<gene>
    <name evidence="1" type="ORF">GKE73_16570</name>
</gene>
<dbReference type="Proteomes" id="UP000446658">
    <property type="component" value="Unassembled WGS sequence"/>
</dbReference>
<dbReference type="AlphaFoldDB" id="A0A844GGN4"/>